<dbReference type="Proteomes" id="UP000499080">
    <property type="component" value="Unassembled WGS sequence"/>
</dbReference>
<sequence>MKTTKDVHTSTDALACGDMEGNGENEEAPEINPESFEVDEPELIEIFQKAKNSFSLLDNPYPQDFATNTFLVTNPFEPTDNNPLKGSIKENTNPLSGVSEELKNSVISTSVSQKQDGFSPVVSRPKRSFKRKMNKLMSWVKSRYIVPNSPRYLELN</sequence>
<feature type="region of interest" description="Disordered" evidence="1">
    <location>
        <begin position="77"/>
        <end position="96"/>
    </location>
</feature>
<protein>
    <submittedName>
        <fullName evidence="2">Uncharacterized protein</fullName>
    </submittedName>
</protein>
<name>A0A4Y2BPQ5_ARAVE</name>
<proteinExistence type="predicted"/>
<dbReference type="EMBL" id="BGPR01000092">
    <property type="protein sequence ID" value="GBL93266.1"/>
    <property type="molecule type" value="Genomic_DNA"/>
</dbReference>
<organism evidence="2 3">
    <name type="scientific">Araneus ventricosus</name>
    <name type="common">Orbweaver spider</name>
    <name type="synonym">Epeira ventricosa</name>
    <dbReference type="NCBI Taxonomy" id="182803"/>
    <lineage>
        <taxon>Eukaryota</taxon>
        <taxon>Metazoa</taxon>
        <taxon>Ecdysozoa</taxon>
        <taxon>Arthropoda</taxon>
        <taxon>Chelicerata</taxon>
        <taxon>Arachnida</taxon>
        <taxon>Araneae</taxon>
        <taxon>Araneomorphae</taxon>
        <taxon>Entelegynae</taxon>
        <taxon>Araneoidea</taxon>
        <taxon>Araneidae</taxon>
        <taxon>Araneus</taxon>
    </lineage>
</organism>
<evidence type="ECO:0000313" key="2">
    <source>
        <dbReference type="EMBL" id="GBL93266.1"/>
    </source>
</evidence>
<evidence type="ECO:0000256" key="1">
    <source>
        <dbReference type="SAM" id="MobiDB-lite"/>
    </source>
</evidence>
<feature type="region of interest" description="Disordered" evidence="1">
    <location>
        <begin position="1"/>
        <end position="35"/>
    </location>
</feature>
<feature type="compositionally biased region" description="Polar residues" evidence="1">
    <location>
        <begin position="79"/>
        <end position="96"/>
    </location>
</feature>
<accession>A0A4Y2BPQ5</accession>
<gene>
    <name evidence="2" type="ORF">AVEN_42699_1</name>
</gene>
<comment type="caution">
    <text evidence="2">The sequence shown here is derived from an EMBL/GenBank/DDBJ whole genome shotgun (WGS) entry which is preliminary data.</text>
</comment>
<reference evidence="2 3" key="1">
    <citation type="journal article" date="2019" name="Sci. Rep.">
        <title>Orb-weaving spider Araneus ventricosus genome elucidates the spidroin gene catalogue.</title>
        <authorList>
            <person name="Kono N."/>
            <person name="Nakamura H."/>
            <person name="Ohtoshi R."/>
            <person name="Moran D.A.P."/>
            <person name="Shinohara A."/>
            <person name="Yoshida Y."/>
            <person name="Fujiwara M."/>
            <person name="Mori M."/>
            <person name="Tomita M."/>
            <person name="Arakawa K."/>
        </authorList>
    </citation>
    <scope>NUCLEOTIDE SEQUENCE [LARGE SCALE GENOMIC DNA]</scope>
</reference>
<dbReference type="AlphaFoldDB" id="A0A4Y2BPQ5"/>
<keyword evidence="3" id="KW-1185">Reference proteome</keyword>
<evidence type="ECO:0000313" key="3">
    <source>
        <dbReference type="Proteomes" id="UP000499080"/>
    </source>
</evidence>